<evidence type="ECO:0000256" key="18">
    <source>
        <dbReference type="PIRSR" id="PIRSR601191-2"/>
    </source>
</evidence>
<dbReference type="GO" id="GO:0016779">
    <property type="term" value="F:nucleotidyltransferase activity"/>
    <property type="evidence" value="ECO:0007669"/>
    <property type="project" value="UniProtKB-KW"/>
</dbReference>
<keyword evidence="13" id="KW-0255">Endonuclease</keyword>
<evidence type="ECO:0000256" key="14">
    <source>
        <dbReference type="ARBA" id="ARBA00022801"/>
    </source>
</evidence>
<evidence type="ECO:0000256" key="11">
    <source>
        <dbReference type="ARBA" id="ARBA00022723"/>
    </source>
</evidence>
<dbReference type="EC" id="3.1.21.-" evidence="19"/>
<keyword evidence="16" id="KW-0238">DNA-binding</keyword>
<evidence type="ECO:0000313" key="21">
    <source>
        <dbReference type="EMBL" id="AFV91335.1"/>
    </source>
</evidence>
<keyword evidence="11 18" id="KW-0479">Metal-binding</keyword>
<dbReference type="PRINTS" id="PR00228">
    <property type="entry name" value="GEMCOATCLVL1"/>
</dbReference>
<keyword evidence="6 19" id="KW-1048">Host nucleus</keyword>
<evidence type="ECO:0000256" key="19">
    <source>
        <dbReference type="RuleBase" id="RU361249"/>
    </source>
</evidence>
<evidence type="ECO:0000259" key="20">
    <source>
        <dbReference type="PROSITE" id="PS52020"/>
    </source>
</evidence>
<dbReference type="PRINTS" id="PR00227">
    <property type="entry name" value="GEMCOATAL1"/>
</dbReference>
<comment type="cofactor">
    <cofactor evidence="18">
        <name>Mg(2+)</name>
        <dbReference type="ChEBI" id="CHEBI:18420"/>
    </cofactor>
    <cofactor evidence="18">
        <name>Mn(2+)</name>
        <dbReference type="ChEBI" id="CHEBI:29035"/>
    </cofactor>
    <text evidence="18">Divalent metal cations, possibly Mg(2+) or Mn(2+).</text>
</comment>
<evidence type="ECO:0000256" key="13">
    <source>
        <dbReference type="ARBA" id="ARBA00022759"/>
    </source>
</evidence>
<dbReference type="Proteomes" id="UP000202225">
    <property type="component" value="Segment"/>
</dbReference>
<dbReference type="InterPro" id="IPR022692">
    <property type="entry name" value="Gemini_AL1_REP_central"/>
</dbReference>
<feature type="active site" description="For DNA cleavage activity" evidence="17">
    <location>
        <position position="103"/>
    </location>
</feature>
<dbReference type="Pfam" id="PF08283">
    <property type="entry name" value="Gemini_AL1_M"/>
    <property type="match status" value="1"/>
</dbReference>
<dbReference type="Gene3D" id="3.40.1310.20">
    <property type="match status" value="1"/>
</dbReference>
<keyword evidence="14 19" id="KW-0378">Hydrolase</keyword>
<evidence type="ECO:0000256" key="10">
    <source>
        <dbReference type="ARBA" id="ARBA00022722"/>
    </source>
</evidence>
<dbReference type="GO" id="GO:0003677">
    <property type="term" value="F:DNA binding"/>
    <property type="evidence" value="ECO:0007669"/>
    <property type="project" value="UniProtKB-KW"/>
</dbReference>
<dbReference type="GO" id="GO:0000166">
    <property type="term" value="F:nucleotide binding"/>
    <property type="evidence" value="ECO:0007669"/>
    <property type="project" value="UniProtKB-KW"/>
</dbReference>
<dbReference type="EMBL" id="JX458741">
    <property type="protein sequence ID" value="AFV91335.1"/>
    <property type="molecule type" value="Genomic_DNA"/>
</dbReference>
<keyword evidence="8" id="KW-0548">Nucleotidyltransferase</keyword>
<comment type="subcellular location">
    <subcellularLocation>
        <location evidence="1 19">Host nucleus</location>
    </subcellularLocation>
</comment>
<dbReference type="GO" id="GO:0006260">
    <property type="term" value="P:DNA replication"/>
    <property type="evidence" value="ECO:0007669"/>
    <property type="project" value="UniProtKB-KW"/>
</dbReference>
<reference evidence="21 22" key="1">
    <citation type="journal article" date="2013" name="Virus Res.">
        <title>Discovery of a novel mastrevirus and alphasatellite-like circular DNA in dragonflies (Epiprocta) from Puerto Rico.</title>
        <authorList>
            <person name="Rosario K."/>
            <person name="Padilla-Rodriguez M."/>
            <person name="Kraberger S."/>
            <person name="Stainton D."/>
            <person name="Martin D.P."/>
            <person name="Breitbart M."/>
            <person name="Varsani A."/>
        </authorList>
    </citation>
    <scope>NUCLEOTIDE SEQUENCE [LARGE SCALE GENOMIC DNA]</scope>
    <source>
        <strain evidence="21">PR_NZ70_2009</strain>
    </source>
</reference>
<proteinExistence type="inferred from homology"/>
<keyword evidence="9" id="KW-0235">DNA replication</keyword>
<dbReference type="GeneID" id="14008252"/>
<evidence type="ECO:0000313" key="22">
    <source>
        <dbReference type="Proteomes" id="UP000202225"/>
    </source>
</evidence>
<evidence type="ECO:0000256" key="16">
    <source>
        <dbReference type="ARBA" id="ARBA00023125"/>
    </source>
</evidence>
<accession>K7SQ55</accession>
<dbReference type="RefSeq" id="YP_007004038.1">
    <property type="nucleotide sequence ID" value="NC_019497.1"/>
</dbReference>
<keyword evidence="15" id="KW-0190">Covalent protein-DNA linkage</keyword>
<dbReference type="GO" id="GO:0042025">
    <property type="term" value="C:host cell nucleus"/>
    <property type="evidence" value="ECO:0007669"/>
    <property type="project" value="UniProtKB-SubCell"/>
</dbReference>
<keyword evidence="5" id="KW-0678">Repressor</keyword>
<feature type="binding site" evidence="18">
    <location>
        <position position="65"/>
    </location>
    <ligand>
        <name>a divalent metal cation</name>
        <dbReference type="ChEBI" id="CHEBI:60240"/>
    </ligand>
</feature>
<dbReference type="GO" id="GO:0005198">
    <property type="term" value="F:structural molecule activity"/>
    <property type="evidence" value="ECO:0007669"/>
    <property type="project" value="InterPro"/>
</dbReference>
<evidence type="ECO:0000256" key="4">
    <source>
        <dbReference type="ARBA" id="ARBA00014531"/>
    </source>
</evidence>
<organism evidence="21 22">
    <name type="scientific">Dragonfly-associated mastrevirus</name>
    <dbReference type="NCBI Taxonomy" id="1249648"/>
    <lineage>
        <taxon>Viruses</taxon>
        <taxon>Monodnaviria</taxon>
        <taxon>Shotokuvirae</taxon>
        <taxon>Cressdnaviricota</taxon>
        <taxon>Repensiviricetes</taxon>
        <taxon>Geplafuvirales</taxon>
        <taxon>Geminiviridae</taxon>
        <taxon>Mastrevirus</taxon>
        <taxon>Mastrevirus erythrodiplaxis</taxon>
    </lineage>
</organism>
<evidence type="ECO:0000256" key="2">
    <source>
        <dbReference type="ARBA" id="ARBA00006240"/>
    </source>
</evidence>
<dbReference type="SUPFAM" id="SSF55464">
    <property type="entry name" value="Origin of replication-binding domain, RBD-like"/>
    <property type="match status" value="1"/>
</dbReference>
<dbReference type="InterPro" id="IPR027417">
    <property type="entry name" value="P-loop_NTPase"/>
</dbReference>
<keyword evidence="10" id="KW-0540">Nuclease</keyword>
<comment type="subunit">
    <text evidence="3">Homooligomer. Rep binds to repeated DNA motifs (iterons). Forms the O-complex, which is a Rep-DNA complex involved in the initiation of RCR. Part of the C- and V-complexes which are RepA-Rep-DNA complexes involved in the c-sense and v-sense transcription.</text>
</comment>
<dbReference type="Pfam" id="PF00799">
    <property type="entry name" value="Gemini_AL1"/>
    <property type="match status" value="1"/>
</dbReference>
<evidence type="ECO:0000256" key="12">
    <source>
        <dbReference type="ARBA" id="ARBA00022741"/>
    </source>
</evidence>
<dbReference type="InterPro" id="IPR001301">
    <property type="entry name" value="Gemini_AL1_CLV"/>
</dbReference>
<name>K7SQ55_9GEMI</name>
<feature type="binding site" evidence="18">
    <location>
        <position position="63"/>
    </location>
    <ligand>
        <name>a divalent metal cation</name>
        <dbReference type="ChEBI" id="CHEBI:60240"/>
    </ligand>
</feature>
<evidence type="ECO:0000256" key="3">
    <source>
        <dbReference type="ARBA" id="ARBA00011488"/>
    </source>
</evidence>
<feature type="domain" description="CRESS-DNA virus Rep endonuclease" evidence="20">
    <location>
        <begin position="14"/>
        <end position="117"/>
    </location>
</feature>
<dbReference type="PROSITE" id="PS52020">
    <property type="entry name" value="CRESS_DNA_REP"/>
    <property type="match status" value="1"/>
</dbReference>
<protein>
    <recommendedName>
        <fullName evidence="4 19">Replication-associated protein</fullName>
        <shortName evidence="19">Rep</shortName>
        <ecNumber evidence="19">3.1.21.-</ecNumber>
    </recommendedName>
</protein>
<keyword evidence="7" id="KW-0808">Transferase</keyword>
<evidence type="ECO:0000256" key="8">
    <source>
        <dbReference type="ARBA" id="ARBA00022695"/>
    </source>
</evidence>
<evidence type="ECO:0000256" key="6">
    <source>
        <dbReference type="ARBA" id="ARBA00022562"/>
    </source>
</evidence>
<dbReference type="GO" id="GO:0016888">
    <property type="term" value="F:DNA endonuclease activity, producing 5'-phosphomonoesters"/>
    <property type="evidence" value="ECO:0007669"/>
    <property type="project" value="InterPro"/>
</dbReference>
<dbReference type="SUPFAM" id="SSF52540">
    <property type="entry name" value="P-loop containing nucleoside triphosphate hydrolases"/>
    <property type="match status" value="1"/>
</dbReference>
<evidence type="ECO:0000256" key="9">
    <source>
        <dbReference type="ARBA" id="ARBA00022705"/>
    </source>
</evidence>
<evidence type="ECO:0000256" key="1">
    <source>
        <dbReference type="ARBA" id="ARBA00004147"/>
    </source>
</evidence>
<dbReference type="InterPro" id="IPR001191">
    <property type="entry name" value="Gemini_AL1_REP"/>
</dbReference>
<comment type="similarity">
    <text evidence="2 19">Belongs to the geminiviridae Rep protein family.</text>
</comment>
<dbReference type="OrthoDB" id="9195at10239"/>
<evidence type="ECO:0000256" key="15">
    <source>
        <dbReference type="ARBA" id="ARBA00023124"/>
    </source>
</evidence>
<evidence type="ECO:0000256" key="7">
    <source>
        <dbReference type="ARBA" id="ARBA00022679"/>
    </source>
</evidence>
<feature type="binding site" evidence="18">
    <location>
        <position position="55"/>
    </location>
    <ligand>
        <name>a divalent metal cation</name>
        <dbReference type="ChEBI" id="CHEBI:60240"/>
    </ligand>
</feature>
<dbReference type="InterPro" id="IPR049912">
    <property type="entry name" value="CRESS_DNA_REP"/>
</dbReference>
<evidence type="ECO:0000256" key="17">
    <source>
        <dbReference type="PIRSR" id="PIRSR601191-1"/>
    </source>
</evidence>
<dbReference type="KEGG" id="vg:14008252"/>
<dbReference type="GO" id="GO:0046872">
    <property type="term" value="F:metal ion binding"/>
    <property type="evidence" value="ECO:0007669"/>
    <property type="project" value="UniProtKB-KW"/>
</dbReference>
<sequence>MSSSSAQSGPSHFRIRAQNIFLTYPRCDLDPKDAGEIIQSKMQSHEPKYILFSRELHSDGEYHLHGLLQLSRQFSSNNPRIFDIGAHHPNIQSAISPKSVRDYILKNPITQFCIGTYVPAKKGRKLGSRFEENIRNNIMRSIISTATSKEPYLSMVRKSFPFEWATKLSQFEYSASKLFPEVTPEYKSPFPTESLICNENIQDWVDNTLYQPNRTSRGLSLYICGPTRTGKTSWARSLGVHNYWQNNIDFSVYNDNATYNVIDDIPFKFCPCWKALAGSQSDFTVNPKYGKKKRIKGGIPCIILVNEDEDWLTCMSSSQKTYFESNVVIYYMYAGEKFFNFVEE</sequence>
<evidence type="ECO:0000256" key="5">
    <source>
        <dbReference type="ARBA" id="ARBA00022491"/>
    </source>
</evidence>
<keyword evidence="12" id="KW-0547">Nucleotide-binding</keyword>